<keyword evidence="3" id="KW-0805">Transcription regulation</keyword>
<dbReference type="Gene3D" id="4.10.280.10">
    <property type="entry name" value="Helix-loop-helix DNA-binding domain"/>
    <property type="match status" value="1"/>
</dbReference>
<dbReference type="PANTHER" id="PTHR12565">
    <property type="entry name" value="STEROL REGULATORY ELEMENT-BINDING PROTEIN"/>
    <property type="match status" value="1"/>
</dbReference>
<dbReference type="GO" id="GO:0005634">
    <property type="term" value="C:nucleus"/>
    <property type="evidence" value="ECO:0007669"/>
    <property type="project" value="UniProtKB-SubCell"/>
</dbReference>
<feature type="compositionally biased region" description="Polar residues" evidence="6">
    <location>
        <begin position="119"/>
        <end position="137"/>
    </location>
</feature>
<dbReference type="AlphaFoldDB" id="A0A199V965"/>
<proteinExistence type="inferred from homology"/>
<keyword evidence="5" id="KW-0539">Nucleus</keyword>
<reference evidence="8 9" key="1">
    <citation type="journal article" date="2016" name="DNA Res.">
        <title>The draft genome of MD-2 pineapple using hybrid error correction of long reads.</title>
        <authorList>
            <person name="Redwan R.M."/>
            <person name="Saidin A."/>
            <person name="Kumar S.V."/>
        </authorList>
    </citation>
    <scope>NUCLEOTIDE SEQUENCE [LARGE SCALE GENOMIC DNA]</scope>
    <source>
        <strain evidence="9">cv. MD2</strain>
        <tissue evidence="8">Leaf</tissue>
    </source>
</reference>
<evidence type="ECO:0000313" key="9">
    <source>
        <dbReference type="Proteomes" id="UP000092600"/>
    </source>
</evidence>
<dbReference type="InterPro" id="IPR024097">
    <property type="entry name" value="bHLH_ZIP_TF"/>
</dbReference>
<dbReference type="GO" id="GO:0003700">
    <property type="term" value="F:DNA-binding transcription factor activity"/>
    <property type="evidence" value="ECO:0007669"/>
    <property type="project" value="TreeGrafter"/>
</dbReference>
<gene>
    <name evidence="8" type="ORF">ACMD2_23498</name>
</gene>
<sequence>MAQCIPTRASTNPSVLERQRVRLNWQQQQSTDNTDCIGYNNIESFAPLSSFDQLPKNFVDGERSRNESFGHVHDPIESLGDGWPDFSMVNYPNFCAINVGEKANDKENSGSSKKRKFGNFSNSQVDANNATENSGSSKGMKEDYVLGERKGATGNQKPQNKKETSTETLKENGKASRSSTTTTPLKTDYIHVRARRGQATDSHSLAERVRRERISERMRYLQDLVPGLDFTVDSFFNEEMNIACNTGLIQGMNILLPHDQLDPSYIQSNALLHQAQVHGSSSLWDQGTVYQTILRRKRERFKILLFEISKSLIAESEDSFRILYNLGLFHFTENGREWKTHFQTFFLTCAENNHLRSHGRRIRQRSTLSLLVSVFRESGCGSAAAAAATSAAYSAAAVAAAAASSSAPTFTASCQISTPICNSASNDGSTTAPVPVSSHDATDQTSHPKCTAFAVVITVTVTGYYPT</sequence>
<evidence type="ECO:0000313" key="8">
    <source>
        <dbReference type="EMBL" id="OAY73624.1"/>
    </source>
</evidence>
<dbReference type="InterPro" id="IPR036638">
    <property type="entry name" value="HLH_DNA-bd_sf"/>
</dbReference>
<name>A0A199V965_ANACO</name>
<keyword evidence="4" id="KW-0804">Transcription</keyword>
<evidence type="ECO:0000259" key="7">
    <source>
        <dbReference type="PROSITE" id="PS50888"/>
    </source>
</evidence>
<evidence type="ECO:0000256" key="2">
    <source>
        <dbReference type="ARBA" id="ARBA00005510"/>
    </source>
</evidence>
<evidence type="ECO:0000256" key="6">
    <source>
        <dbReference type="SAM" id="MobiDB-lite"/>
    </source>
</evidence>
<feature type="region of interest" description="Disordered" evidence="6">
    <location>
        <begin position="425"/>
        <end position="445"/>
    </location>
</feature>
<feature type="compositionally biased region" description="Basic and acidic residues" evidence="6">
    <location>
        <begin position="139"/>
        <end position="151"/>
    </location>
</feature>
<accession>A0A199V965</accession>
<feature type="region of interest" description="Disordered" evidence="6">
    <location>
        <begin position="103"/>
        <end position="186"/>
    </location>
</feature>
<protein>
    <submittedName>
        <fullName evidence="8">Transcription factor bHLH63</fullName>
    </submittedName>
</protein>
<dbReference type="GO" id="GO:0046983">
    <property type="term" value="F:protein dimerization activity"/>
    <property type="evidence" value="ECO:0007669"/>
    <property type="project" value="InterPro"/>
</dbReference>
<dbReference type="STRING" id="4615.A0A199V965"/>
<evidence type="ECO:0000256" key="4">
    <source>
        <dbReference type="ARBA" id="ARBA00023163"/>
    </source>
</evidence>
<dbReference type="SUPFAM" id="SSF47459">
    <property type="entry name" value="HLH, helix-loop-helix DNA-binding domain"/>
    <property type="match status" value="1"/>
</dbReference>
<evidence type="ECO:0000256" key="5">
    <source>
        <dbReference type="ARBA" id="ARBA00023242"/>
    </source>
</evidence>
<organism evidence="8 9">
    <name type="scientific">Ananas comosus</name>
    <name type="common">Pineapple</name>
    <name type="synonym">Ananas ananas</name>
    <dbReference type="NCBI Taxonomy" id="4615"/>
    <lineage>
        <taxon>Eukaryota</taxon>
        <taxon>Viridiplantae</taxon>
        <taxon>Streptophyta</taxon>
        <taxon>Embryophyta</taxon>
        <taxon>Tracheophyta</taxon>
        <taxon>Spermatophyta</taxon>
        <taxon>Magnoliopsida</taxon>
        <taxon>Liliopsida</taxon>
        <taxon>Poales</taxon>
        <taxon>Bromeliaceae</taxon>
        <taxon>Bromelioideae</taxon>
        <taxon>Ananas</taxon>
    </lineage>
</organism>
<feature type="compositionally biased region" description="Polar residues" evidence="6">
    <location>
        <begin position="175"/>
        <end position="185"/>
    </location>
</feature>
<dbReference type="PANTHER" id="PTHR12565:SF184">
    <property type="entry name" value="BHLH TRANSCRIPTION FACTOR"/>
    <property type="match status" value="1"/>
</dbReference>
<feature type="domain" description="BHLH" evidence="7">
    <location>
        <begin position="198"/>
        <end position="252"/>
    </location>
</feature>
<comment type="subcellular location">
    <subcellularLocation>
        <location evidence="1">Nucleus</location>
    </subcellularLocation>
</comment>
<evidence type="ECO:0000256" key="3">
    <source>
        <dbReference type="ARBA" id="ARBA00023015"/>
    </source>
</evidence>
<comment type="caution">
    <text evidence="8">The sequence shown here is derived from an EMBL/GenBank/DDBJ whole genome shotgun (WGS) entry which is preliminary data.</text>
</comment>
<feature type="compositionally biased region" description="Basic and acidic residues" evidence="6">
    <location>
        <begin position="160"/>
        <end position="174"/>
    </location>
</feature>
<dbReference type="PROSITE" id="PS50888">
    <property type="entry name" value="BHLH"/>
    <property type="match status" value="1"/>
</dbReference>
<dbReference type="InterPro" id="IPR011598">
    <property type="entry name" value="bHLH_dom"/>
</dbReference>
<comment type="similarity">
    <text evidence="2">Belongs to the bHLH protein family.</text>
</comment>
<dbReference type="EMBL" id="LSRQ01002650">
    <property type="protein sequence ID" value="OAY73624.1"/>
    <property type="molecule type" value="Genomic_DNA"/>
</dbReference>
<evidence type="ECO:0000256" key="1">
    <source>
        <dbReference type="ARBA" id="ARBA00004123"/>
    </source>
</evidence>
<dbReference type="Proteomes" id="UP000092600">
    <property type="component" value="Unassembled WGS sequence"/>
</dbReference>